<dbReference type="Pfam" id="PF19581">
    <property type="entry name" value="Glyoxalase_7"/>
    <property type="match status" value="1"/>
</dbReference>
<gene>
    <name evidence="5" type="ORF">HCN56_04165</name>
</gene>
<dbReference type="InterPro" id="IPR000335">
    <property type="entry name" value="Bleomycin-R"/>
</dbReference>
<accession>A0A7X6CYB2</accession>
<dbReference type="InterPro" id="IPR037523">
    <property type="entry name" value="VOC_core"/>
</dbReference>
<comment type="similarity">
    <text evidence="1">Belongs to the bleomycin resistance protein family.</text>
</comment>
<feature type="domain" description="VOC" evidence="4">
    <location>
        <begin position="16"/>
        <end position="125"/>
    </location>
</feature>
<dbReference type="EMBL" id="JAAVJD010000015">
    <property type="protein sequence ID" value="NJQ04797.1"/>
    <property type="molecule type" value="Genomic_DNA"/>
</dbReference>
<evidence type="ECO:0000256" key="1">
    <source>
        <dbReference type="ARBA" id="ARBA00011051"/>
    </source>
</evidence>
<evidence type="ECO:0000259" key="4">
    <source>
        <dbReference type="PROSITE" id="PS51819"/>
    </source>
</evidence>
<dbReference type="SUPFAM" id="SSF54593">
    <property type="entry name" value="Glyoxalase/Bleomycin resistance protein/Dihydroxybiphenyl dioxygenase"/>
    <property type="match status" value="1"/>
</dbReference>
<dbReference type="PROSITE" id="PS51819">
    <property type="entry name" value="VOC"/>
    <property type="match status" value="1"/>
</dbReference>
<evidence type="ECO:0000256" key="2">
    <source>
        <dbReference type="ARBA" id="ARBA00021572"/>
    </source>
</evidence>
<evidence type="ECO:0000313" key="5">
    <source>
        <dbReference type="EMBL" id="NJQ04797.1"/>
    </source>
</evidence>
<keyword evidence="3" id="KW-0046">Antibiotic resistance</keyword>
<name>A0A7X6CYB2_9ACTN</name>
<dbReference type="AlphaFoldDB" id="A0A7X6CYB2"/>
<dbReference type="Gene3D" id="3.10.180.10">
    <property type="entry name" value="2,3-Dihydroxybiphenyl 1,2-Dioxygenase, domain 1"/>
    <property type="match status" value="1"/>
</dbReference>
<dbReference type="GO" id="GO:0046677">
    <property type="term" value="P:response to antibiotic"/>
    <property type="evidence" value="ECO:0007669"/>
    <property type="project" value="UniProtKB-KW"/>
</dbReference>
<sequence>MTDDEGTAAHPHERAPVEEAVPVLRVSDARRAADWYARLGFAVTWEHRFAPGLPLFLELRRGAVTLFLSEHAGDAPPDGLIYLRVRDVDAAAAEFGAAVAAMPWAREAELRDPDGNRVRIGTPLP</sequence>
<reference evidence="5 6" key="1">
    <citation type="submission" date="2020-03" db="EMBL/GenBank/DDBJ databases">
        <title>Draft genome of Streptomyces sp. ventii, isolated from the Axial Seamount in the Pacific Ocean, and resequencing of the two type strains Streptomyces lonarensis strain NCL 716 and Streptomyces bohaiensis strain 11A07.</title>
        <authorList>
            <person name="Loughran R.M."/>
            <person name="Pfannmuller K.M."/>
            <person name="Wasson B.J."/>
            <person name="Deadmond M.C."/>
            <person name="Paddock B.E."/>
            <person name="Koyack M.J."/>
            <person name="Gallegos D.A."/>
            <person name="Mitchell E.A."/>
            <person name="Ushijima B."/>
            <person name="Saw J.H."/>
            <person name="Mcphail K.L."/>
            <person name="Videau P."/>
        </authorList>
    </citation>
    <scope>NUCLEOTIDE SEQUENCE [LARGE SCALE GENOMIC DNA]</scope>
    <source>
        <strain evidence="5 6">NCL716</strain>
    </source>
</reference>
<dbReference type="RefSeq" id="WP_167968095.1">
    <property type="nucleotide sequence ID" value="NZ_BHZG01000320.1"/>
</dbReference>
<proteinExistence type="inferred from homology"/>
<keyword evidence="6" id="KW-1185">Reference proteome</keyword>
<evidence type="ECO:0000256" key="3">
    <source>
        <dbReference type="ARBA" id="ARBA00023251"/>
    </source>
</evidence>
<dbReference type="Proteomes" id="UP000578686">
    <property type="component" value="Unassembled WGS sequence"/>
</dbReference>
<organism evidence="5 6">
    <name type="scientific">Streptomyces lonarensis</name>
    <dbReference type="NCBI Taxonomy" id="700599"/>
    <lineage>
        <taxon>Bacteria</taxon>
        <taxon>Bacillati</taxon>
        <taxon>Actinomycetota</taxon>
        <taxon>Actinomycetes</taxon>
        <taxon>Kitasatosporales</taxon>
        <taxon>Streptomycetaceae</taxon>
        <taxon>Streptomyces</taxon>
    </lineage>
</organism>
<protein>
    <recommendedName>
        <fullName evidence="2">Bleomycin resistance protein</fullName>
    </recommendedName>
</protein>
<dbReference type="InterPro" id="IPR029068">
    <property type="entry name" value="Glyas_Bleomycin-R_OHBP_Dase"/>
</dbReference>
<comment type="caution">
    <text evidence="5">The sequence shown here is derived from an EMBL/GenBank/DDBJ whole genome shotgun (WGS) entry which is preliminary data.</text>
</comment>
<evidence type="ECO:0000313" key="6">
    <source>
        <dbReference type="Proteomes" id="UP000578686"/>
    </source>
</evidence>